<protein>
    <submittedName>
        <fullName evidence="2">Uncharacterized protein</fullName>
    </submittedName>
</protein>
<evidence type="ECO:0000313" key="2">
    <source>
        <dbReference type="EMBL" id="EYC17112.1"/>
    </source>
</evidence>
<comment type="caution">
    <text evidence="2">The sequence shown here is derived from an EMBL/GenBank/DDBJ whole genome shotgun (WGS) entry which is preliminary data.</text>
</comment>
<feature type="region of interest" description="Disordered" evidence="1">
    <location>
        <begin position="74"/>
        <end position="109"/>
    </location>
</feature>
<gene>
    <name evidence="2" type="primary">Acey_s0031.g2278</name>
    <name evidence="2" type="ORF">Y032_0031g2278</name>
</gene>
<evidence type="ECO:0000256" key="1">
    <source>
        <dbReference type="SAM" id="MobiDB-lite"/>
    </source>
</evidence>
<dbReference type="AlphaFoldDB" id="A0A016UQL5"/>
<name>A0A016UQL5_9BILA</name>
<dbReference type="EMBL" id="JARK01001367">
    <property type="protein sequence ID" value="EYC17112.1"/>
    <property type="molecule type" value="Genomic_DNA"/>
</dbReference>
<feature type="compositionally biased region" description="Basic residues" evidence="1">
    <location>
        <begin position="167"/>
        <end position="179"/>
    </location>
</feature>
<accession>A0A016UQL5</accession>
<dbReference type="OrthoDB" id="5866644at2759"/>
<organism evidence="2 3">
    <name type="scientific">Ancylostoma ceylanicum</name>
    <dbReference type="NCBI Taxonomy" id="53326"/>
    <lineage>
        <taxon>Eukaryota</taxon>
        <taxon>Metazoa</taxon>
        <taxon>Ecdysozoa</taxon>
        <taxon>Nematoda</taxon>
        <taxon>Chromadorea</taxon>
        <taxon>Rhabditida</taxon>
        <taxon>Rhabditina</taxon>
        <taxon>Rhabditomorpha</taxon>
        <taxon>Strongyloidea</taxon>
        <taxon>Ancylostomatidae</taxon>
        <taxon>Ancylostomatinae</taxon>
        <taxon>Ancylostoma</taxon>
    </lineage>
</organism>
<proteinExistence type="predicted"/>
<feature type="compositionally biased region" description="Basic and acidic residues" evidence="1">
    <location>
        <begin position="198"/>
        <end position="220"/>
    </location>
</feature>
<sequence length="220" mass="25173">MRGPHNRTTPTMTPIKIDVMYTDEEVDMRGCCKRAHKNRVEEKLVAEDLSQFDHIYDPDGIYRTSKFDGMLGEDAADDVEIPSQLNKSDKSGKGNALPPQKKHASTQTDPLFAYGSERKAMYEKYIPIFEKYDLQRTMECPEEAEHARPSRRPRQITPQKLTPRGTLRYRGKTERKRQNAKGNKDDAAKRAKGALTPVEDHTVYTKEDERNHDPRPGAGK</sequence>
<reference evidence="3" key="1">
    <citation type="journal article" date="2015" name="Nat. Genet.">
        <title>The genome and transcriptome of the zoonotic hookworm Ancylostoma ceylanicum identify infection-specific gene families.</title>
        <authorList>
            <person name="Schwarz E.M."/>
            <person name="Hu Y."/>
            <person name="Antoshechkin I."/>
            <person name="Miller M.M."/>
            <person name="Sternberg P.W."/>
            <person name="Aroian R.V."/>
        </authorList>
    </citation>
    <scope>NUCLEOTIDE SEQUENCE</scope>
    <source>
        <strain evidence="3">HY135</strain>
    </source>
</reference>
<feature type="region of interest" description="Disordered" evidence="1">
    <location>
        <begin position="140"/>
        <end position="220"/>
    </location>
</feature>
<evidence type="ECO:0000313" key="3">
    <source>
        <dbReference type="Proteomes" id="UP000024635"/>
    </source>
</evidence>
<keyword evidence="3" id="KW-1185">Reference proteome</keyword>
<dbReference type="Proteomes" id="UP000024635">
    <property type="component" value="Unassembled WGS sequence"/>
</dbReference>